<gene>
    <name evidence="1" type="ORF">EHO61_01730</name>
</gene>
<proteinExistence type="predicted"/>
<evidence type="ECO:0000313" key="2">
    <source>
        <dbReference type="Proteomes" id="UP000297855"/>
    </source>
</evidence>
<reference evidence="1" key="1">
    <citation type="journal article" date="2019" name="PLoS Negl. Trop. Dis.">
        <title>Revisiting the worldwide diversity of Leptospira species in the environment.</title>
        <authorList>
            <person name="Vincent A.T."/>
            <person name="Schiettekatte O."/>
            <person name="Bourhy P."/>
            <person name="Veyrier F.J."/>
            <person name="Picardeau M."/>
        </authorList>
    </citation>
    <scope>NUCLEOTIDE SEQUENCE [LARGE SCALE GENOMIC DNA]</scope>
    <source>
        <strain evidence="1">SCS5</strain>
    </source>
</reference>
<accession>A0A4R9GTA3</accession>
<organism evidence="1 2">
    <name type="scientific">Leptospira fluminis</name>
    <dbReference type="NCBI Taxonomy" id="2484979"/>
    <lineage>
        <taxon>Bacteria</taxon>
        <taxon>Pseudomonadati</taxon>
        <taxon>Spirochaetota</taxon>
        <taxon>Spirochaetia</taxon>
        <taxon>Leptospirales</taxon>
        <taxon>Leptospiraceae</taxon>
        <taxon>Leptospira</taxon>
    </lineage>
</organism>
<protein>
    <submittedName>
        <fullName evidence="1">Uncharacterized protein</fullName>
    </submittedName>
</protein>
<evidence type="ECO:0000313" key="1">
    <source>
        <dbReference type="EMBL" id="TGK21980.1"/>
    </source>
</evidence>
<name>A0A4R9GTA3_9LEPT</name>
<dbReference type="Proteomes" id="UP000297855">
    <property type="component" value="Unassembled WGS sequence"/>
</dbReference>
<comment type="caution">
    <text evidence="1">The sequence shown here is derived from an EMBL/GenBank/DDBJ whole genome shotgun (WGS) entry which is preliminary data.</text>
</comment>
<dbReference type="RefSeq" id="WP_135811923.1">
    <property type="nucleotide sequence ID" value="NZ_RQEV01000002.1"/>
</dbReference>
<dbReference type="AlphaFoldDB" id="A0A4R9GTA3"/>
<dbReference type="EMBL" id="RQEV01000002">
    <property type="protein sequence ID" value="TGK21980.1"/>
    <property type="molecule type" value="Genomic_DNA"/>
</dbReference>
<sequence length="73" mass="8439">MIRTRLTPKNTDLHLSIPEGYVGKSIEVRLYAIDELKEESVNTVTMKDFRGTLSKETATELQKKVNIDRNEWS</sequence>
<keyword evidence="2" id="KW-1185">Reference proteome</keyword>
<dbReference type="OrthoDB" id="339528at2"/>